<dbReference type="Proteomes" id="UP000254771">
    <property type="component" value="Unassembled WGS sequence"/>
</dbReference>
<name>A0A370DM96_9GAMM</name>
<evidence type="ECO:0000259" key="2">
    <source>
        <dbReference type="PROSITE" id="PS50830"/>
    </source>
</evidence>
<sequence>MNISLRKFVLLLGAGCLSMTAAAAEDQRYKLQKIEDGDTLVVELTSGTERIQLAGIDAPEDTPNPKLQRDAQRTGLSEDVLLSIGDASTSHLKSLVSPGQQVLLSGNLNRRDKYGRISLVVLDDQGNSLNEKMVADGYAVVLNRYPLDSAYRDRLKKMEGEAFDQKRGLWGECREIAKHWGRLGE</sequence>
<proteinExistence type="predicted"/>
<evidence type="ECO:0000256" key="1">
    <source>
        <dbReference type="SAM" id="SignalP"/>
    </source>
</evidence>
<feature type="signal peptide" evidence="1">
    <location>
        <begin position="1"/>
        <end position="23"/>
    </location>
</feature>
<organism evidence="3 4">
    <name type="scientific">endosymbiont of Escarpia spicata</name>
    <dbReference type="NCBI Taxonomy" id="2200908"/>
    <lineage>
        <taxon>Bacteria</taxon>
        <taxon>Pseudomonadati</taxon>
        <taxon>Pseudomonadota</taxon>
        <taxon>Gammaproteobacteria</taxon>
        <taxon>sulfur-oxidizing symbionts</taxon>
    </lineage>
</organism>
<dbReference type="InterPro" id="IPR035437">
    <property type="entry name" value="SNase_OB-fold_sf"/>
</dbReference>
<gene>
    <name evidence="3" type="ORF">DIZ78_10855</name>
</gene>
<comment type="caution">
    <text evidence="3">The sequence shown here is derived from an EMBL/GenBank/DDBJ whole genome shotgun (WGS) entry which is preliminary data.</text>
</comment>
<keyword evidence="1" id="KW-0732">Signal</keyword>
<dbReference type="SMART" id="SM00318">
    <property type="entry name" value="SNc"/>
    <property type="match status" value="1"/>
</dbReference>
<evidence type="ECO:0000313" key="4">
    <source>
        <dbReference type="Proteomes" id="UP000254771"/>
    </source>
</evidence>
<evidence type="ECO:0000313" key="3">
    <source>
        <dbReference type="EMBL" id="RDH85437.1"/>
    </source>
</evidence>
<reference evidence="3 4" key="1">
    <citation type="journal article" date="2018" name="ISME J.">
        <title>Endosymbiont genomes yield clues of tubeworm success.</title>
        <authorList>
            <person name="Li Y."/>
            <person name="Liles M.R."/>
            <person name="Halanych K.M."/>
        </authorList>
    </citation>
    <scope>NUCLEOTIDE SEQUENCE [LARGE SCALE GENOMIC DNA]</scope>
    <source>
        <strain evidence="3">A1462</strain>
    </source>
</reference>
<dbReference type="AlphaFoldDB" id="A0A370DM96"/>
<dbReference type="SUPFAM" id="SSF50199">
    <property type="entry name" value="Staphylococcal nuclease"/>
    <property type="match status" value="1"/>
</dbReference>
<feature type="domain" description="TNase-like" evidence="2">
    <location>
        <begin position="25"/>
        <end position="172"/>
    </location>
</feature>
<dbReference type="Gene3D" id="2.40.50.90">
    <property type="match status" value="1"/>
</dbReference>
<dbReference type="InterPro" id="IPR016071">
    <property type="entry name" value="Staphylococal_nuclease_OB-fold"/>
</dbReference>
<accession>A0A370DM96</accession>
<dbReference type="PROSITE" id="PS50830">
    <property type="entry name" value="TNASE_3"/>
    <property type="match status" value="1"/>
</dbReference>
<keyword evidence="4" id="KW-1185">Reference proteome</keyword>
<dbReference type="EMBL" id="QFXE01000013">
    <property type="protein sequence ID" value="RDH85437.1"/>
    <property type="molecule type" value="Genomic_DNA"/>
</dbReference>
<feature type="chain" id="PRO_5016894056" description="TNase-like domain-containing protein" evidence="1">
    <location>
        <begin position="24"/>
        <end position="185"/>
    </location>
</feature>
<protein>
    <recommendedName>
        <fullName evidence="2">TNase-like domain-containing protein</fullName>
    </recommendedName>
</protein>
<dbReference type="Pfam" id="PF00565">
    <property type="entry name" value="SNase"/>
    <property type="match status" value="1"/>
</dbReference>